<gene>
    <name evidence="2" type="ORF">TIFTF001_030930</name>
</gene>
<accession>A0AA88DUM7</accession>
<keyword evidence="3" id="KW-1185">Reference proteome</keyword>
<feature type="region of interest" description="Disordered" evidence="1">
    <location>
        <begin position="1"/>
        <end position="33"/>
    </location>
</feature>
<evidence type="ECO:0000256" key="1">
    <source>
        <dbReference type="SAM" id="MobiDB-lite"/>
    </source>
</evidence>
<comment type="caution">
    <text evidence="2">The sequence shown here is derived from an EMBL/GenBank/DDBJ whole genome shotgun (WGS) entry which is preliminary data.</text>
</comment>
<organism evidence="2 3">
    <name type="scientific">Ficus carica</name>
    <name type="common">Common fig</name>
    <dbReference type="NCBI Taxonomy" id="3494"/>
    <lineage>
        <taxon>Eukaryota</taxon>
        <taxon>Viridiplantae</taxon>
        <taxon>Streptophyta</taxon>
        <taxon>Embryophyta</taxon>
        <taxon>Tracheophyta</taxon>
        <taxon>Spermatophyta</taxon>
        <taxon>Magnoliopsida</taxon>
        <taxon>eudicotyledons</taxon>
        <taxon>Gunneridae</taxon>
        <taxon>Pentapetalae</taxon>
        <taxon>rosids</taxon>
        <taxon>fabids</taxon>
        <taxon>Rosales</taxon>
        <taxon>Moraceae</taxon>
        <taxon>Ficeae</taxon>
        <taxon>Ficus</taxon>
    </lineage>
</organism>
<proteinExistence type="predicted"/>
<reference evidence="2" key="1">
    <citation type="submission" date="2023-07" db="EMBL/GenBank/DDBJ databases">
        <title>draft genome sequence of fig (Ficus carica).</title>
        <authorList>
            <person name="Takahashi T."/>
            <person name="Nishimura K."/>
        </authorList>
    </citation>
    <scope>NUCLEOTIDE SEQUENCE</scope>
</reference>
<name>A0AA88DUM7_FICCA</name>
<dbReference type="Proteomes" id="UP001187192">
    <property type="component" value="Unassembled WGS sequence"/>
</dbReference>
<dbReference type="AlphaFoldDB" id="A0AA88DUM7"/>
<evidence type="ECO:0000313" key="3">
    <source>
        <dbReference type="Proteomes" id="UP001187192"/>
    </source>
</evidence>
<protein>
    <submittedName>
        <fullName evidence="2">Uncharacterized protein</fullName>
    </submittedName>
</protein>
<dbReference type="EMBL" id="BTGU01000118">
    <property type="protein sequence ID" value="GMN61843.1"/>
    <property type="molecule type" value="Genomic_DNA"/>
</dbReference>
<sequence length="57" mass="6620">MPVVDNVDVNTDYEDDDEAFGTRPSTGPQHHDTRMDAMNTLRDMMADDMWERFQSDP</sequence>
<evidence type="ECO:0000313" key="2">
    <source>
        <dbReference type="EMBL" id="GMN61843.1"/>
    </source>
</evidence>